<keyword evidence="3" id="KW-1185">Reference proteome</keyword>
<accession>A0A3P7LCD9</accession>
<keyword evidence="1" id="KW-0040">ANK repeat</keyword>
<dbReference type="SMART" id="SM00248">
    <property type="entry name" value="ANK"/>
    <property type="match status" value="1"/>
</dbReference>
<name>A0A3P7LCD9_DIBLA</name>
<organism evidence="2 3">
    <name type="scientific">Dibothriocephalus latus</name>
    <name type="common">Fish tapeworm</name>
    <name type="synonym">Diphyllobothrium latum</name>
    <dbReference type="NCBI Taxonomy" id="60516"/>
    <lineage>
        <taxon>Eukaryota</taxon>
        <taxon>Metazoa</taxon>
        <taxon>Spiralia</taxon>
        <taxon>Lophotrochozoa</taxon>
        <taxon>Platyhelminthes</taxon>
        <taxon>Cestoda</taxon>
        <taxon>Eucestoda</taxon>
        <taxon>Diphyllobothriidea</taxon>
        <taxon>Diphyllobothriidae</taxon>
        <taxon>Dibothriocephalus</taxon>
    </lineage>
</organism>
<gene>
    <name evidence="2" type="ORF">DILT_LOCUS10255</name>
</gene>
<feature type="repeat" description="ANK" evidence="1">
    <location>
        <begin position="51"/>
        <end position="83"/>
    </location>
</feature>
<reference evidence="2 3" key="1">
    <citation type="submission" date="2018-11" db="EMBL/GenBank/DDBJ databases">
        <authorList>
            <consortium name="Pathogen Informatics"/>
        </authorList>
    </citation>
    <scope>NUCLEOTIDE SEQUENCE [LARGE SCALE GENOMIC DNA]</scope>
</reference>
<dbReference type="AlphaFoldDB" id="A0A3P7LCD9"/>
<dbReference type="Pfam" id="PF00023">
    <property type="entry name" value="Ank"/>
    <property type="match status" value="1"/>
</dbReference>
<dbReference type="InterPro" id="IPR036770">
    <property type="entry name" value="Ankyrin_rpt-contain_sf"/>
</dbReference>
<dbReference type="PROSITE" id="PS50088">
    <property type="entry name" value="ANK_REPEAT"/>
    <property type="match status" value="1"/>
</dbReference>
<dbReference type="OrthoDB" id="20872at2759"/>
<sequence>MDGGHGKTKIVVEIKARQSAVLTSLRLRHRPWDHLSIKLASYSVTLRHYADFLNPLHVAAHCGNVKVARLLLDNRIDMNARALIYPPHPPGEGFAEFALSSSGSPIVFGFCIF</sequence>
<dbReference type="EMBL" id="UYRU01059242">
    <property type="protein sequence ID" value="VDN14424.1"/>
    <property type="molecule type" value="Genomic_DNA"/>
</dbReference>
<proteinExistence type="predicted"/>
<evidence type="ECO:0000313" key="2">
    <source>
        <dbReference type="EMBL" id="VDN14424.1"/>
    </source>
</evidence>
<dbReference type="Proteomes" id="UP000281553">
    <property type="component" value="Unassembled WGS sequence"/>
</dbReference>
<dbReference type="PROSITE" id="PS50297">
    <property type="entry name" value="ANK_REP_REGION"/>
    <property type="match status" value="1"/>
</dbReference>
<dbReference type="SUPFAM" id="SSF48403">
    <property type="entry name" value="Ankyrin repeat"/>
    <property type="match status" value="1"/>
</dbReference>
<feature type="non-terminal residue" evidence="2">
    <location>
        <position position="113"/>
    </location>
</feature>
<dbReference type="InterPro" id="IPR002110">
    <property type="entry name" value="Ankyrin_rpt"/>
</dbReference>
<protein>
    <submittedName>
        <fullName evidence="2">Uncharacterized protein</fullName>
    </submittedName>
</protein>
<dbReference type="Gene3D" id="1.25.40.20">
    <property type="entry name" value="Ankyrin repeat-containing domain"/>
    <property type="match status" value="1"/>
</dbReference>
<evidence type="ECO:0000256" key="1">
    <source>
        <dbReference type="PROSITE-ProRule" id="PRU00023"/>
    </source>
</evidence>
<evidence type="ECO:0000313" key="3">
    <source>
        <dbReference type="Proteomes" id="UP000281553"/>
    </source>
</evidence>